<dbReference type="GO" id="GO:0006099">
    <property type="term" value="P:tricarboxylic acid cycle"/>
    <property type="evidence" value="ECO:0007669"/>
    <property type="project" value="UniProtKB-KW"/>
</dbReference>
<dbReference type="InterPro" id="IPR004790">
    <property type="entry name" value="Isocitrate_DH_NADP"/>
</dbReference>
<dbReference type="PANTHER" id="PTHR11822">
    <property type="entry name" value="NADP-SPECIFIC ISOCITRATE DEHYDROGENASE"/>
    <property type="match status" value="1"/>
</dbReference>
<protein>
    <recommendedName>
        <fullName evidence="9">Isocitrate dehydrogenase [NADP]</fullName>
        <ecNumber evidence="9">1.1.1.42</ecNumber>
    </recommendedName>
</protein>
<evidence type="ECO:0000256" key="8">
    <source>
        <dbReference type="ARBA" id="ARBA00023211"/>
    </source>
</evidence>
<gene>
    <name evidence="12" type="ORF">O3M35_007124</name>
</gene>
<keyword evidence="8 9" id="KW-0464">Manganese</keyword>
<dbReference type="SUPFAM" id="SSF53659">
    <property type="entry name" value="Isocitrate/Isopropylmalate dehydrogenase-like"/>
    <property type="match status" value="1"/>
</dbReference>
<dbReference type="GO" id="GO:0006102">
    <property type="term" value="P:isocitrate metabolic process"/>
    <property type="evidence" value="ECO:0007669"/>
    <property type="project" value="InterPro"/>
</dbReference>
<dbReference type="GO" id="GO:0005829">
    <property type="term" value="C:cytosol"/>
    <property type="evidence" value="ECO:0007669"/>
    <property type="project" value="TreeGrafter"/>
</dbReference>
<accession>A0AAW1D9K9</accession>
<dbReference type="Pfam" id="PF00180">
    <property type="entry name" value="Iso_dh"/>
    <property type="match status" value="1"/>
</dbReference>
<dbReference type="GO" id="GO:0046872">
    <property type="term" value="F:metal ion binding"/>
    <property type="evidence" value="ECO:0007669"/>
    <property type="project" value="UniProtKB-KW"/>
</dbReference>
<dbReference type="PANTHER" id="PTHR11822:SF21">
    <property type="entry name" value="ISOCITRATE DEHYDROGENASE [NADP], MITOCHONDRIAL"/>
    <property type="match status" value="1"/>
</dbReference>
<dbReference type="NCBIfam" id="NF006156">
    <property type="entry name" value="PRK08299.1"/>
    <property type="match status" value="1"/>
</dbReference>
<dbReference type="GO" id="GO:0004450">
    <property type="term" value="F:isocitrate dehydrogenase (NADP+) activity"/>
    <property type="evidence" value="ECO:0007669"/>
    <property type="project" value="UniProtKB-EC"/>
</dbReference>
<dbReference type="InterPro" id="IPR024084">
    <property type="entry name" value="IsoPropMal-DH-like_dom"/>
</dbReference>
<dbReference type="NCBIfam" id="TIGR00127">
    <property type="entry name" value="nadp_idh_euk"/>
    <property type="match status" value="1"/>
</dbReference>
<evidence type="ECO:0000313" key="12">
    <source>
        <dbReference type="EMBL" id="KAK9507217.1"/>
    </source>
</evidence>
<comment type="caution">
    <text evidence="12">The sequence shown here is derived from an EMBL/GenBank/DDBJ whole genome shotgun (WGS) entry which is preliminary data.</text>
</comment>
<dbReference type="EMBL" id="JAPXFL010000004">
    <property type="protein sequence ID" value="KAK9507217.1"/>
    <property type="molecule type" value="Genomic_DNA"/>
</dbReference>
<keyword evidence="5 9" id="KW-0479">Metal-binding</keyword>
<dbReference type="PIRSF" id="PIRSF000108">
    <property type="entry name" value="IDH_NADP"/>
    <property type="match status" value="1"/>
</dbReference>
<keyword evidence="13" id="KW-1185">Reference proteome</keyword>
<keyword evidence="4 9" id="KW-0816">Tricarboxylic acid cycle</keyword>
<comment type="cofactor">
    <cofactor evidence="9">
        <name>Mg(2+)</name>
        <dbReference type="ChEBI" id="CHEBI:18420"/>
    </cofactor>
    <cofactor evidence="9">
        <name>Mn(2+)</name>
        <dbReference type="ChEBI" id="CHEBI:29035"/>
    </cofactor>
    <text evidence="9">Binds 1 Mg(2+) or Mn(2+) ion per subunit.</text>
</comment>
<evidence type="ECO:0000256" key="9">
    <source>
        <dbReference type="PIRNR" id="PIRNR000108"/>
    </source>
</evidence>
<evidence type="ECO:0000313" key="13">
    <source>
        <dbReference type="Proteomes" id="UP001461498"/>
    </source>
</evidence>
<evidence type="ECO:0000259" key="11">
    <source>
        <dbReference type="SMART" id="SM01329"/>
    </source>
</evidence>
<feature type="site" description="Critical for catalysis" evidence="10">
    <location>
        <position position="194"/>
    </location>
</feature>
<sequence>MARIIWTEIKNKLLLPFLDMELHVFDLGIESRDMTEDRITVECAHAVKQYNVAVKCATIAPDETRVKELRLKQIWDSPNDTICKILRGTVFRESIICKNIPHAISRWRKPIVIARHCYGDEYMATESIVNTPGKMYLVYKPAGGDTPDEILIHRFRKPGVALAMFNTDEYITEFAHTCFKYALHRKMPIYLTTKYTVLKNYDGRFKDIFNNVFKLNYRKAFKDAEIPAYEDKLIGDMIVFCMKSEGGFIWACKNYDGDVESKAIAECYGSIGLTVSVMLCRDGKTLLAEAAHGTVRKHYQLYKADKETSTNPLAMIFAWIRALLQRAHLDRNIALRRFAHILESVCLETLEHGYMTKDLAIRVKGAANVQRSDYMETFDFINKIAENLANKLEI</sequence>
<evidence type="ECO:0000256" key="3">
    <source>
        <dbReference type="ARBA" id="ARBA00022435"/>
    </source>
</evidence>
<comment type="cofactor">
    <cofactor evidence="1">
        <name>Mn(2+)</name>
        <dbReference type="ChEBI" id="CHEBI:29035"/>
    </cofactor>
</comment>
<feature type="domain" description="Isopropylmalate dehydrogenase-like" evidence="11">
    <location>
        <begin position="1"/>
        <end position="384"/>
    </location>
</feature>
<dbReference type="AlphaFoldDB" id="A0AAW1D9K9"/>
<comment type="similarity">
    <text evidence="2 9">Belongs to the isocitrate and isopropylmalate dehydrogenases family.</text>
</comment>
<evidence type="ECO:0000256" key="1">
    <source>
        <dbReference type="ARBA" id="ARBA00001936"/>
    </source>
</evidence>
<keyword evidence="3" id="KW-0329">Glyoxylate bypass</keyword>
<organism evidence="12 13">
    <name type="scientific">Rhynocoris fuscipes</name>
    <dbReference type="NCBI Taxonomy" id="488301"/>
    <lineage>
        <taxon>Eukaryota</taxon>
        <taxon>Metazoa</taxon>
        <taxon>Ecdysozoa</taxon>
        <taxon>Arthropoda</taxon>
        <taxon>Hexapoda</taxon>
        <taxon>Insecta</taxon>
        <taxon>Pterygota</taxon>
        <taxon>Neoptera</taxon>
        <taxon>Paraneoptera</taxon>
        <taxon>Hemiptera</taxon>
        <taxon>Heteroptera</taxon>
        <taxon>Panheteroptera</taxon>
        <taxon>Cimicomorpha</taxon>
        <taxon>Reduviidae</taxon>
        <taxon>Harpactorinae</taxon>
        <taxon>Harpactorini</taxon>
        <taxon>Rhynocoris</taxon>
    </lineage>
</organism>
<evidence type="ECO:0000256" key="10">
    <source>
        <dbReference type="PIRSR" id="PIRSR000108-1"/>
    </source>
</evidence>
<dbReference type="GO" id="GO:0005777">
    <property type="term" value="C:peroxisome"/>
    <property type="evidence" value="ECO:0007669"/>
    <property type="project" value="TreeGrafter"/>
</dbReference>
<evidence type="ECO:0000256" key="5">
    <source>
        <dbReference type="ARBA" id="ARBA00022723"/>
    </source>
</evidence>
<evidence type="ECO:0000256" key="2">
    <source>
        <dbReference type="ARBA" id="ARBA00007769"/>
    </source>
</evidence>
<keyword evidence="7 9" id="KW-0560">Oxidoreductase</keyword>
<reference evidence="12 13" key="1">
    <citation type="submission" date="2022-12" db="EMBL/GenBank/DDBJ databases">
        <title>Chromosome-level genome assembly of true bugs.</title>
        <authorList>
            <person name="Ma L."/>
            <person name="Li H."/>
        </authorList>
    </citation>
    <scope>NUCLEOTIDE SEQUENCE [LARGE SCALE GENOMIC DNA]</scope>
    <source>
        <strain evidence="12">Lab_2022b</strain>
    </source>
</reference>
<dbReference type="Proteomes" id="UP001461498">
    <property type="component" value="Unassembled WGS sequence"/>
</dbReference>
<proteinExistence type="inferred from homology"/>
<dbReference type="Gene3D" id="3.40.718.10">
    <property type="entry name" value="Isopropylmalate Dehydrogenase"/>
    <property type="match status" value="1"/>
</dbReference>
<comment type="catalytic activity">
    <reaction evidence="9">
        <text>D-threo-isocitrate + NADP(+) = 2-oxoglutarate + CO2 + NADPH</text>
        <dbReference type="Rhea" id="RHEA:19629"/>
        <dbReference type="ChEBI" id="CHEBI:15562"/>
        <dbReference type="ChEBI" id="CHEBI:16526"/>
        <dbReference type="ChEBI" id="CHEBI:16810"/>
        <dbReference type="ChEBI" id="CHEBI:57783"/>
        <dbReference type="ChEBI" id="CHEBI:58349"/>
        <dbReference type="EC" id="1.1.1.42"/>
    </reaction>
</comment>
<dbReference type="EC" id="1.1.1.42" evidence="9"/>
<keyword evidence="9" id="KW-0521">NADP</keyword>
<feature type="site" description="Critical for catalysis" evidence="10">
    <location>
        <position position="122"/>
    </location>
</feature>
<name>A0AAW1D9K9_9HEMI</name>
<dbReference type="SMART" id="SM01329">
    <property type="entry name" value="Iso_dh"/>
    <property type="match status" value="1"/>
</dbReference>
<evidence type="ECO:0000256" key="6">
    <source>
        <dbReference type="ARBA" id="ARBA00022842"/>
    </source>
</evidence>
<dbReference type="GO" id="GO:0005739">
    <property type="term" value="C:mitochondrion"/>
    <property type="evidence" value="ECO:0007669"/>
    <property type="project" value="TreeGrafter"/>
</dbReference>
<evidence type="ECO:0000256" key="7">
    <source>
        <dbReference type="ARBA" id="ARBA00023002"/>
    </source>
</evidence>
<dbReference type="GO" id="GO:0006097">
    <property type="term" value="P:glyoxylate cycle"/>
    <property type="evidence" value="ECO:0007669"/>
    <property type="project" value="UniProtKB-KW"/>
</dbReference>
<dbReference type="GO" id="GO:0006739">
    <property type="term" value="P:NADP+ metabolic process"/>
    <property type="evidence" value="ECO:0007669"/>
    <property type="project" value="TreeGrafter"/>
</dbReference>
<keyword evidence="6 9" id="KW-0460">Magnesium</keyword>
<evidence type="ECO:0000256" key="4">
    <source>
        <dbReference type="ARBA" id="ARBA00022532"/>
    </source>
</evidence>